<feature type="transmembrane region" description="Helical" evidence="7">
    <location>
        <begin position="1015"/>
        <end position="1039"/>
    </location>
</feature>
<evidence type="ECO:0000256" key="2">
    <source>
        <dbReference type="ARBA" id="ARBA00022692"/>
    </source>
</evidence>
<evidence type="ECO:0000256" key="1">
    <source>
        <dbReference type="ARBA" id="ARBA00004141"/>
    </source>
</evidence>
<feature type="transmembrane region" description="Helical" evidence="7">
    <location>
        <begin position="327"/>
        <end position="351"/>
    </location>
</feature>
<feature type="transmembrane region" description="Helical" evidence="7">
    <location>
        <begin position="1051"/>
        <end position="1069"/>
    </location>
</feature>
<dbReference type="RefSeq" id="XP_004036953.1">
    <property type="nucleotide sequence ID" value="XM_004036905.1"/>
</dbReference>
<dbReference type="InterPro" id="IPR023299">
    <property type="entry name" value="ATPase_P-typ_cyto_dom_N"/>
</dbReference>
<dbReference type="OMA" id="KNTSHAD"/>
<dbReference type="SUPFAM" id="SSF81665">
    <property type="entry name" value="Calcium ATPase, transmembrane domain M"/>
    <property type="match status" value="1"/>
</dbReference>
<feature type="transmembrane region" description="Helical" evidence="7">
    <location>
        <begin position="1127"/>
        <end position="1149"/>
    </location>
</feature>
<dbReference type="GeneID" id="14909135"/>
<dbReference type="InterPro" id="IPR023298">
    <property type="entry name" value="ATPase_P-typ_TM_dom_sf"/>
</dbReference>
<dbReference type="Gene3D" id="3.40.1110.10">
    <property type="entry name" value="Calcium-transporting ATPase, cytoplasmic domain N"/>
    <property type="match status" value="1"/>
</dbReference>
<keyword evidence="4" id="KW-0460">Magnesium</keyword>
<dbReference type="InterPro" id="IPR023214">
    <property type="entry name" value="HAD_sf"/>
</dbReference>
<dbReference type="EMBL" id="GL983535">
    <property type="protein sequence ID" value="EGR32967.1"/>
    <property type="molecule type" value="Genomic_DNA"/>
</dbReference>
<dbReference type="Gene3D" id="3.40.50.1000">
    <property type="entry name" value="HAD superfamily/HAD-like"/>
    <property type="match status" value="1"/>
</dbReference>
<dbReference type="SUPFAM" id="SSF81653">
    <property type="entry name" value="Calcium ATPase, transduction domain A"/>
    <property type="match status" value="1"/>
</dbReference>
<feature type="transmembrane region" description="Helical" evidence="7">
    <location>
        <begin position="89"/>
        <end position="110"/>
    </location>
</feature>
<evidence type="ECO:0000256" key="5">
    <source>
        <dbReference type="ARBA" id="ARBA00022989"/>
    </source>
</evidence>
<dbReference type="GO" id="GO:0045332">
    <property type="term" value="P:phospholipid translocation"/>
    <property type="evidence" value="ECO:0007669"/>
    <property type="project" value="TreeGrafter"/>
</dbReference>
<feature type="domain" description="P-type ATPase C-terminal" evidence="8">
    <location>
        <begin position="905"/>
        <end position="1144"/>
    </location>
</feature>
<name>G0QP87_ICHMU</name>
<dbReference type="AlphaFoldDB" id="G0QP87"/>
<keyword evidence="3" id="KW-0479">Metal-binding</keyword>
<dbReference type="Gene3D" id="2.70.150.10">
    <property type="entry name" value="Calcium-transporting ATPase, cytoplasmic transduction domain A"/>
    <property type="match status" value="1"/>
</dbReference>
<dbReference type="InterPro" id="IPR008250">
    <property type="entry name" value="ATPase_P-typ_transduc_dom_A_sf"/>
</dbReference>
<evidence type="ECO:0000256" key="7">
    <source>
        <dbReference type="SAM" id="Phobius"/>
    </source>
</evidence>
<feature type="transmembrane region" description="Helical" evidence="7">
    <location>
        <begin position="16"/>
        <end position="35"/>
    </location>
</feature>
<dbReference type="GO" id="GO:0005886">
    <property type="term" value="C:plasma membrane"/>
    <property type="evidence" value="ECO:0007669"/>
    <property type="project" value="TreeGrafter"/>
</dbReference>
<dbReference type="Pfam" id="PF16212">
    <property type="entry name" value="PhoLip_ATPase_C"/>
    <property type="match status" value="1"/>
</dbReference>
<keyword evidence="6 7" id="KW-0472">Membrane</keyword>
<organism evidence="9 10">
    <name type="scientific">Ichthyophthirius multifiliis</name>
    <name type="common">White spot disease agent</name>
    <name type="synonym">Ich</name>
    <dbReference type="NCBI Taxonomy" id="5932"/>
    <lineage>
        <taxon>Eukaryota</taxon>
        <taxon>Sar</taxon>
        <taxon>Alveolata</taxon>
        <taxon>Ciliophora</taxon>
        <taxon>Intramacronucleata</taxon>
        <taxon>Oligohymenophorea</taxon>
        <taxon>Hymenostomatida</taxon>
        <taxon>Ophryoglenina</taxon>
        <taxon>Ichthyophthirius</taxon>
    </lineage>
</organism>
<dbReference type="InterPro" id="IPR036412">
    <property type="entry name" value="HAD-like_sf"/>
</dbReference>
<dbReference type="SUPFAM" id="SSF56784">
    <property type="entry name" value="HAD-like"/>
    <property type="match status" value="1"/>
</dbReference>
<dbReference type="GO" id="GO:0140326">
    <property type="term" value="F:ATPase-coupled intramembrane lipid transporter activity"/>
    <property type="evidence" value="ECO:0007669"/>
    <property type="project" value="TreeGrafter"/>
</dbReference>
<keyword evidence="2 7" id="KW-0812">Transmembrane</keyword>
<evidence type="ECO:0000313" key="9">
    <source>
        <dbReference type="EMBL" id="EGR32967.1"/>
    </source>
</evidence>
<dbReference type="GO" id="GO:0000166">
    <property type="term" value="F:nucleotide binding"/>
    <property type="evidence" value="ECO:0007669"/>
    <property type="project" value="InterPro"/>
</dbReference>
<feature type="transmembrane region" description="Helical" evidence="7">
    <location>
        <begin position="116"/>
        <end position="134"/>
    </location>
</feature>
<sequence length="1185" mass="139251">MKYLFFKQKQINKLKLLFSLYIIYLKIILLYTFFIKKIQLKNGRITSHLKENQSNKIQTNIHTVIIQTQNIQIQFTIFQSLSFLPKVLFLYYSKFGNLFFLVVSLVMLIRQDLSSFKSWIIIFTLLFFTLLNILKEYYLDKQRSKADYIQNKQKQTQFIKSVFWEELTVGDVVKIQHGETAPADMILLDSNKIRDKQCVCYIDTSNVDGKDQLRQINASSLTRIINAKDHKKYYFNKYKTLLNLKLSYEPPNQNLSTFNGQLRLKKDPKIEYLTNDNFIPRGSTVYLQKKKDWVYGLVIYTGMKTKIMLNKNYQNHKQSYLEGIIQYYFLANICFLILFSIVSNIVLIALSKNNDFIVTYVDENVTNSLRFLSYIVLYSQLIPISIHGILDILALLQQFKIQKEMEKNKNSIFKINDPSILSNLGHVNYIMFLNQIFYFIQIDYIFIDKQSCQLQNVINVARITTYTHDYKIEQEEFNDLVKGQNLQQLIITSLICNHIEHYKLDNLELIDNSILQTENSLLQFASQSGFNLFSQKNKSYIFFGKKKLIQINEKMFNYERGDKKTFSVVVQTIQNQKQKYFLYCKGDPNQIRSKMQISINEYPHFDFLVQSFKNQGIQPIVFTKKQLTQAQADKYIETYRHIQSNPQVQEEELKQLGLEYEVDLQFVGMLGFQQCINKDILPLFDLINQSNFNLYLLSNENQEQTLNTAINLKVLNGFGKQSNKQYFLITEDNLEQVWNQVRQILNELNQTFQVQESKRNTKQAKSYSQNKINETDQLKQKISKTLQDTILTEMRFQQYQLHLNGKSIFWINQDKTLMQHFTFILQFCRIVIGYNIESQIKGQLVKIIKRGMLFNPTVCSIGQGYKDTEMMKMADISIELIQTQTIQSENGGKNQQFQVISNGGDIQLSDVGYLKNLILVDGLNYFFRIQLLIYFMFYKSLLFGISLFYFNWYSLFLGSSLFDSMWVFLYDFILNLGTIFLYGIYDIPFQKTVLQIFPSLYISGQVEKQRVFSNFILQSILEGILQGTLIYYVSIYIVSRSLSIDGYTSDLGMISLVIIYSVLLVFNFKAILTAQSHKVKAVWTGQVFCLAFIIIFIFANGNDNFSNWNWVIITEEIFKRQETVYCIIYNVIVCLVITHFINVFVLEILQPNSYLLNASKIQQQKISWKDYNNNIILEQSIKKNN</sequence>
<dbReference type="eggNOG" id="KOG0206">
    <property type="taxonomic scope" value="Eukaryota"/>
</dbReference>
<feature type="transmembrane region" description="Helical" evidence="7">
    <location>
        <begin position="965"/>
        <end position="985"/>
    </location>
</feature>
<feature type="transmembrane region" description="Helical" evidence="7">
    <location>
        <begin position="931"/>
        <end position="953"/>
    </location>
</feature>
<accession>G0QP87</accession>
<dbReference type="PANTHER" id="PTHR24092">
    <property type="entry name" value="PROBABLE PHOSPHOLIPID-TRANSPORTING ATPASE"/>
    <property type="match status" value="1"/>
</dbReference>
<dbReference type="PANTHER" id="PTHR24092:SF150">
    <property type="entry name" value="PHOSPHOLIPID-TRANSPORTING ATPASE"/>
    <property type="match status" value="1"/>
</dbReference>
<protein>
    <recommendedName>
        <fullName evidence="8">P-type ATPase C-terminal domain-containing protein</fullName>
    </recommendedName>
</protein>
<evidence type="ECO:0000259" key="8">
    <source>
        <dbReference type="Pfam" id="PF16212"/>
    </source>
</evidence>
<proteinExistence type="predicted"/>
<keyword evidence="5 7" id="KW-1133">Transmembrane helix</keyword>
<dbReference type="InParanoid" id="G0QP87"/>
<evidence type="ECO:0000313" key="10">
    <source>
        <dbReference type="Proteomes" id="UP000008983"/>
    </source>
</evidence>
<keyword evidence="10" id="KW-1185">Reference proteome</keyword>
<feature type="transmembrane region" description="Helical" evidence="7">
    <location>
        <begin position="371"/>
        <end position="396"/>
    </location>
</feature>
<dbReference type="InterPro" id="IPR032630">
    <property type="entry name" value="P_typ_ATPase_c"/>
</dbReference>
<dbReference type="Proteomes" id="UP000008983">
    <property type="component" value="Unassembled WGS sequence"/>
</dbReference>
<evidence type="ECO:0000256" key="4">
    <source>
        <dbReference type="ARBA" id="ARBA00022842"/>
    </source>
</evidence>
<dbReference type="GO" id="GO:0046872">
    <property type="term" value="F:metal ion binding"/>
    <property type="evidence" value="ECO:0007669"/>
    <property type="project" value="UniProtKB-KW"/>
</dbReference>
<comment type="subcellular location">
    <subcellularLocation>
        <location evidence="1">Membrane</location>
        <topology evidence="1">Multi-pass membrane protein</topology>
    </subcellularLocation>
</comment>
<feature type="transmembrane region" description="Helical" evidence="7">
    <location>
        <begin position="1081"/>
        <end position="1099"/>
    </location>
</feature>
<reference evidence="9 10" key="1">
    <citation type="submission" date="2011-07" db="EMBL/GenBank/DDBJ databases">
        <authorList>
            <person name="Coyne R."/>
            <person name="Brami D."/>
            <person name="Johnson J."/>
            <person name="Hostetler J."/>
            <person name="Hannick L."/>
            <person name="Clark T."/>
            <person name="Cassidy-Hanley D."/>
            <person name="Inman J."/>
        </authorList>
    </citation>
    <scope>NUCLEOTIDE SEQUENCE [LARGE SCALE GENOMIC DNA]</scope>
    <source>
        <strain evidence="9 10">G5</strain>
    </source>
</reference>
<evidence type="ECO:0000256" key="6">
    <source>
        <dbReference type="ARBA" id="ARBA00023136"/>
    </source>
</evidence>
<gene>
    <name evidence="9" type="ORF">IMG5_065350</name>
</gene>
<evidence type="ECO:0000256" key="3">
    <source>
        <dbReference type="ARBA" id="ARBA00022723"/>
    </source>
</evidence>
<dbReference type="STRING" id="857967.G0QP87"/>
<dbReference type="OrthoDB" id="354346at2759"/>